<dbReference type="RefSeq" id="WP_245943562.1">
    <property type="nucleotide sequence ID" value="NZ_UFTA01000002.1"/>
</dbReference>
<dbReference type="CDD" id="cd03465">
    <property type="entry name" value="URO-D_like"/>
    <property type="match status" value="1"/>
</dbReference>
<reference evidence="2 3" key="1">
    <citation type="submission" date="2018-06" db="EMBL/GenBank/DDBJ databases">
        <authorList>
            <consortium name="Pathogen Informatics"/>
            <person name="Doyle S."/>
        </authorList>
    </citation>
    <scope>NUCLEOTIDE SEQUENCE [LARGE SCALE GENOMIC DNA]</scope>
    <source>
        <strain evidence="2 3">NCTC9810</strain>
    </source>
</reference>
<gene>
    <name evidence="2" type="primary">hemE</name>
    <name evidence="2" type="ORF">NCTC9810_01694</name>
</gene>
<dbReference type="SUPFAM" id="SSF51726">
    <property type="entry name" value="UROD/MetE-like"/>
    <property type="match status" value="1"/>
</dbReference>
<dbReference type="GO" id="GO:0006779">
    <property type="term" value="P:porphyrin-containing compound biosynthetic process"/>
    <property type="evidence" value="ECO:0007669"/>
    <property type="project" value="InterPro"/>
</dbReference>
<feature type="domain" description="Uroporphyrinogen decarboxylase (URO-D)" evidence="1">
    <location>
        <begin position="19"/>
        <end position="355"/>
    </location>
</feature>
<name>A0A380WWA4_9FIRM</name>
<dbReference type="EC" id="4.1.1.37" evidence="2"/>
<dbReference type="InterPro" id="IPR038071">
    <property type="entry name" value="UROD/MetE-like_sf"/>
</dbReference>
<dbReference type="Proteomes" id="UP000255124">
    <property type="component" value="Unassembled WGS sequence"/>
</dbReference>
<dbReference type="EMBL" id="UFTA01000002">
    <property type="protein sequence ID" value="SUU93338.1"/>
    <property type="molecule type" value="Genomic_DNA"/>
</dbReference>
<protein>
    <submittedName>
        <fullName evidence="2">Uroporphyrinogen decarboxylase</fullName>
        <ecNumber evidence="2">4.1.1.37</ecNumber>
    </submittedName>
</protein>
<dbReference type="PANTHER" id="PTHR47099:SF1">
    <property type="entry name" value="METHYLCOBAMIDE:COM METHYLTRANSFERASE MTBA"/>
    <property type="match status" value="1"/>
</dbReference>
<proteinExistence type="predicted"/>
<accession>A0A380WWA4</accession>
<dbReference type="InterPro" id="IPR052024">
    <property type="entry name" value="Methanogen_methyltrans"/>
</dbReference>
<dbReference type="GO" id="GO:0004853">
    <property type="term" value="F:uroporphyrinogen decarboxylase activity"/>
    <property type="evidence" value="ECO:0007669"/>
    <property type="project" value="UniProtKB-EC"/>
</dbReference>
<evidence type="ECO:0000313" key="3">
    <source>
        <dbReference type="Proteomes" id="UP000255124"/>
    </source>
</evidence>
<evidence type="ECO:0000259" key="1">
    <source>
        <dbReference type="Pfam" id="PF01208"/>
    </source>
</evidence>
<sequence>MDKKELKKELENYEIQMTSAERSKAYFNGERVDHLPFNIMSLDVVYGMNMGYSLKETDNVDNLIKIIERRSKEYKIYGISEGLNLRAMGYCLGSTGIFPENDIDHVDHYLMEDELNMDLLELPDPYTNELLKKKLEKARKLREHFPDHPISTFVAGPISTAVAIRPISKLLRDLRKNPDGVKELIDFCVKANMAWAKAFKKEFGPVKIMIADPVSCDDILSPKQIKEFSYPYLKNLITSLYELNGIKPDLHICGHTKRQWEDLKEFDIESFSVDNCHDLAECKDKIEDKLSLMGNVPPVDVMRNGSIDDVIESVKICIKKGADCKHGYICATGCGTGPGTPKENIDAFVYAVRKYSKDAKLGEMPEAIYQ</sequence>
<dbReference type="InterPro" id="IPR000257">
    <property type="entry name" value="Uroporphyrinogen_deCOase"/>
</dbReference>
<evidence type="ECO:0000313" key="2">
    <source>
        <dbReference type="EMBL" id="SUU93338.1"/>
    </source>
</evidence>
<dbReference type="Gene3D" id="3.20.20.210">
    <property type="match status" value="1"/>
</dbReference>
<dbReference type="Pfam" id="PF01208">
    <property type="entry name" value="URO-D"/>
    <property type="match status" value="1"/>
</dbReference>
<keyword evidence="2" id="KW-0456">Lyase</keyword>
<organism evidence="2 3">
    <name type="scientific">Anaerococcus octavius</name>
    <dbReference type="NCBI Taxonomy" id="54007"/>
    <lineage>
        <taxon>Bacteria</taxon>
        <taxon>Bacillati</taxon>
        <taxon>Bacillota</taxon>
        <taxon>Tissierellia</taxon>
        <taxon>Tissierellales</taxon>
        <taxon>Peptoniphilaceae</taxon>
        <taxon>Anaerococcus</taxon>
    </lineage>
</organism>
<dbReference type="PANTHER" id="PTHR47099">
    <property type="entry name" value="METHYLCOBAMIDE:COM METHYLTRANSFERASE MTBA"/>
    <property type="match status" value="1"/>
</dbReference>
<dbReference type="AlphaFoldDB" id="A0A380WWA4"/>